<dbReference type="InterPro" id="IPR050250">
    <property type="entry name" value="Macrolide_Exporter_MacB"/>
</dbReference>
<gene>
    <name evidence="9" type="ORF">HP550_07380</name>
</gene>
<dbReference type="PANTHER" id="PTHR30572:SF4">
    <property type="entry name" value="ABC TRANSPORTER PERMEASE YTRF"/>
    <property type="match status" value="1"/>
</dbReference>
<sequence length="1099" mass="114374">MGWSLRVLRHRAAAQRTLLATVLAVALVGASLLGTFALLLFSSENRAMDAALTRAPAAATDIDVELSLDRGSPLGATEAGQAYLDDLLGDIPSTRAQWLTSPLYRLLSEGDTVGTPMAYLAVNPEIPDHATLAAGAWPTAVADESRVEVAVPKVAADRYGWTVGTELPLRNLTTYEQSTVAVVVGIHELGKPRSLWTRDLLQGAQHDPRYPVPGSFGFIATDAWGPFVVAPESLTATGSVATARMVASPQLADSPPGAVEAVRERLDDAQATLVADTEFDVVTAQFRSRLAATIDVAQGNLAVTRVSLVIVGLMLVVLAVTVLLLAARLLADRRAPEQTLMSSRGASGRQLLGLAALEAAGVALVTTLVSPWLAVLLFQAITSVGLLAEAGLHHDPGRPASLWITCVVSSFVLAGVLLGPLLRRRGSVVDAEQQLVRQDRRGGLARSGADLALVVLAALAVWQLRAYRSPVVEAGSGRIDPVLVAAPALLLLAGAVLALRLLPLVAHAGERLATRSRSLIAPLAAWEVGRRPGRAAGAVLLLTLALAVGSFSQSFLDTWRTSQGDQVDLAMGTDVRLDRVDGSGIAQARTVDALADVQALSPVTFRSVTLGHPADAPGESRGHSVDLLAIDTTQAAELLRGRISPPWETITEPLRPTEPATGIPLPGAPTGLLLDVETSLSPAVSGVLLVSVVVEDPLGTRTPVELEPLPLVGVTDDVAVTLPATSRGLQLVGVVAQILTDPEEDPAALFGQGLADVRLDVSLRELRVVERSAGATEDTVTPVAITAAPWTVQGALQENNNRPLMSVRTGGDVLLVSGGIDPLEVLFGRSGFAAATFAAPGPIPVVVTDTLVAALGVAEGDELELDLDGVRVPVVVEREVAYLPGLPKGAAVLVDRDLLTRASLLGSSTSPLLDEWWLQVPDSSAPGLVEHVRHEDLGVAVDRVTAREVAIDGPLRVGVQAALWIVTIAAVALAVAGFAMSATVAVRTRRLELARLQALGAARSGLVRSVLVEHGILGVLGLLAGLALGAVLGQVVAPLVTVSAEGGRPVPAVVVQWPWPTQATLVVVLVVLVGGAVALTTSSLLRRASGELLRLGDER</sequence>
<feature type="transmembrane region" description="Helical" evidence="7">
    <location>
        <begin position="1016"/>
        <end position="1042"/>
    </location>
</feature>
<feature type="transmembrane region" description="Helical" evidence="7">
    <location>
        <begin position="535"/>
        <end position="556"/>
    </location>
</feature>
<dbReference type="RefSeq" id="WP_175346948.1">
    <property type="nucleotide sequence ID" value="NZ_JABMCI010000059.1"/>
</dbReference>
<evidence type="ECO:0000256" key="2">
    <source>
        <dbReference type="ARBA" id="ARBA00022475"/>
    </source>
</evidence>
<feature type="transmembrane region" description="Helical" evidence="7">
    <location>
        <begin position="18"/>
        <end position="41"/>
    </location>
</feature>
<evidence type="ECO:0000259" key="8">
    <source>
        <dbReference type="Pfam" id="PF02687"/>
    </source>
</evidence>
<dbReference type="GO" id="GO:0005886">
    <property type="term" value="C:plasma membrane"/>
    <property type="evidence" value="ECO:0007669"/>
    <property type="project" value="UniProtKB-SubCell"/>
</dbReference>
<dbReference type="GO" id="GO:0022857">
    <property type="term" value="F:transmembrane transporter activity"/>
    <property type="evidence" value="ECO:0007669"/>
    <property type="project" value="TreeGrafter"/>
</dbReference>
<comment type="caution">
    <text evidence="9">The sequence shown here is derived from an EMBL/GenBank/DDBJ whole genome shotgun (WGS) entry which is preliminary data.</text>
</comment>
<proteinExistence type="inferred from homology"/>
<comment type="similarity">
    <text evidence="6">Belongs to the ABC-4 integral membrane protein family.</text>
</comment>
<evidence type="ECO:0000256" key="7">
    <source>
        <dbReference type="SAM" id="Phobius"/>
    </source>
</evidence>
<feature type="transmembrane region" description="Helical" evidence="7">
    <location>
        <begin position="443"/>
        <end position="462"/>
    </location>
</feature>
<feature type="transmembrane region" description="Helical" evidence="7">
    <location>
        <begin position="351"/>
        <end position="381"/>
    </location>
</feature>
<dbReference type="Proteomes" id="UP000565724">
    <property type="component" value="Unassembled WGS sequence"/>
</dbReference>
<feature type="domain" description="ABC3 transporter permease C-terminal" evidence="8">
    <location>
        <begin position="965"/>
        <end position="1078"/>
    </location>
</feature>
<evidence type="ECO:0000313" key="10">
    <source>
        <dbReference type="Proteomes" id="UP000565724"/>
    </source>
</evidence>
<evidence type="ECO:0000256" key="3">
    <source>
        <dbReference type="ARBA" id="ARBA00022692"/>
    </source>
</evidence>
<feature type="transmembrane region" description="Helical" evidence="7">
    <location>
        <begin position="308"/>
        <end position="330"/>
    </location>
</feature>
<name>A0A7Y5ZZN2_9CELL</name>
<comment type="subcellular location">
    <subcellularLocation>
        <location evidence="1">Cell membrane</location>
        <topology evidence="1">Multi-pass membrane protein</topology>
    </subcellularLocation>
</comment>
<evidence type="ECO:0000256" key="6">
    <source>
        <dbReference type="ARBA" id="ARBA00038076"/>
    </source>
</evidence>
<accession>A0A7Y5ZZN2</accession>
<dbReference type="EMBL" id="JABMCI010000059">
    <property type="protein sequence ID" value="NUU17069.1"/>
    <property type="molecule type" value="Genomic_DNA"/>
</dbReference>
<evidence type="ECO:0000256" key="4">
    <source>
        <dbReference type="ARBA" id="ARBA00022989"/>
    </source>
</evidence>
<dbReference type="Pfam" id="PF02687">
    <property type="entry name" value="FtsX"/>
    <property type="match status" value="1"/>
</dbReference>
<keyword evidence="3 7" id="KW-0812">Transmembrane</keyword>
<dbReference type="InterPro" id="IPR003838">
    <property type="entry name" value="ABC3_permease_C"/>
</dbReference>
<evidence type="ECO:0000256" key="5">
    <source>
        <dbReference type="ARBA" id="ARBA00023136"/>
    </source>
</evidence>
<feature type="transmembrane region" description="Helical" evidence="7">
    <location>
        <begin position="1062"/>
        <end position="1085"/>
    </location>
</feature>
<keyword evidence="4 7" id="KW-1133">Transmembrane helix</keyword>
<reference evidence="9 10" key="1">
    <citation type="submission" date="2020-05" db="EMBL/GenBank/DDBJ databases">
        <title>Genome Sequencing of Type Strains.</title>
        <authorList>
            <person name="Lemaire J.F."/>
            <person name="Inderbitzin P."/>
            <person name="Gregorio O.A."/>
            <person name="Collins S.B."/>
            <person name="Wespe N."/>
            <person name="Knight-Connoni V."/>
        </authorList>
    </citation>
    <scope>NUCLEOTIDE SEQUENCE [LARGE SCALE GENOMIC DNA]</scope>
    <source>
        <strain evidence="9 10">ATCC 25174</strain>
    </source>
</reference>
<keyword evidence="2" id="KW-1003">Cell membrane</keyword>
<keyword evidence="5 7" id="KW-0472">Membrane</keyword>
<evidence type="ECO:0000256" key="1">
    <source>
        <dbReference type="ARBA" id="ARBA00004651"/>
    </source>
</evidence>
<dbReference type="PANTHER" id="PTHR30572">
    <property type="entry name" value="MEMBRANE COMPONENT OF TRANSPORTER-RELATED"/>
    <property type="match status" value="1"/>
</dbReference>
<protein>
    <submittedName>
        <fullName evidence="9">FtsX-like permease family protein</fullName>
    </submittedName>
</protein>
<feature type="transmembrane region" description="Helical" evidence="7">
    <location>
        <begin position="961"/>
        <end position="986"/>
    </location>
</feature>
<organism evidence="9 10">
    <name type="scientific">Cellulomonas humilata</name>
    <dbReference type="NCBI Taxonomy" id="144055"/>
    <lineage>
        <taxon>Bacteria</taxon>
        <taxon>Bacillati</taxon>
        <taxon>Actinomycetota</taxon>
        <taxon>Actinomycetes</taxon>
        <taxon>Micrococcales</taxon>
        <taxon>Cellulomonadaceae</taxon>
        <taxon>Cellulomonas</taxon>
    </lineage>
</organism>
<dbReference type="AlphaFoldDB" id="A0A7Y5ZZN2"/>
<evidence type="ECO:0000313" key="9">
    <source>
        <dbReference type="EMBL" id="NUU17069.1"/>
    </source>
</evidence>
<feature type="transmembrane region" description="Helical" evidence="7">
    <location>
        <begin position="401"/>
        <end position="422"/>
    </location>
</feature>
<feature type="transmembrane region" description="Helical" evidence="7">
    <location>
        <begin position="482"/>
        <end position="502"/>
    </location>
</feature>
<keyword evidence="10" id="KW-1185">Reference proteome</keyword>